<protein>
    <recommendedName>
        <fullName evidence="3">Integrase</fullName>
    </recommendedName>
</protein>
<dbReference type="RefSeq" id="WP_385923124.1">
    <property type="nucleotide sequence ID" value="NZ_JBHTGI010000001.1"/>
</dbReference>
<proteinExistence type="predicted"/>
<evidence type="ECO:0000313" key="1">
    <source>
        <dbReference type="EMBL" id="GAA4383875.1"/>
    </source>
</evidence>
<keyword evidence="2" id="KW-1185">Reference proteome</keyword>
<dbReference type="EMBL" id="BAABFR010000003">
    <property type="protein sequence ID" value="GAA4383875.1"/>
    <property type="molecule type" value="Genomic_DNA"/>
</dbReference>
<organism evidence="1 2">
    <name type="scientific">Tsukamurella soli</name>
    <dbReference type="NCBI Taxonomy" id="644556"/>
    <lineage>
        <taxon>Bacteria</taxon>
        <taxon>Bacillati</taxon>
        <taxon>Actinomycetota</taxon>
        <taxon>Actinomycetes</taxon>
        <taxon>Mycobacteriales</taxon>
        <taxon>Tsukamurellaceae</taxon>
        <taxon>Tsukamurella</taxon>
    </lineage>
</organism>
<accession>A0ABP8J2T9</accession>
<evidence type="ECO:0008006" key="3">
    <source>
        <dbReference type="Google" id="ProtNLM"/>
    </source>
</evidence>
<name>A0ABP8J2T9_9ACTN</name>
<comment type="caution">
    <text evidence="1">The sequence shown here is derived from an EMBL/GenBank/DDBJ whole genome shotgun (WGS) entry which is preliminary data.</text>
</comment>
<dbReference type="Proteomes" id="UP001500635">
    <property type="component" value="Unassembled WGS sequence"/>
</dbReference>
<gene>
    <name evidence="1" type="ORF">GCM10023147_03690</name>
</gene>
<reference evidence="2" key="1">
    <citation type="journal article" date="2019" name="Int. J. Syst. Evol. Microbiol.">
        <title>The Global Catalogue of Microorganisms (GCM) 10K type strain sequencing project: providing services to taxonomists for standard genome sequencing and annotation.</title>
        <authorList>
            <consortium name="The Broad Institute Genomics Platform"/>
            <consortium name="The Broad Institute Genome Sequencing Center for Infectious Disease"/>
            <person name="Wu L."/>
            <person name="Ma J."/>
        </authorList>
    </citation>
    <scope>NUCLEOTIDE SEQUENCE [LARGE SCALE GENOMIC DNA]</scope>
    <source>
        <strain evidence="2">JCM 17688</strain>
    </source>
</reference>
<evidence type="ECO:0000313" key="2">
    <source>
        <dbReference type="Proteomes" id="UP001500635"/>
    </source>
</evidence>
<sequence>MLGHARASITLDRYGHLYPADTDALTGALDAMLTVECGHDVGTG</sequence>